<evidence type="ECO:0000313" key="1">
    <source>
        <dbReference type="EMBL" id="GAA1499626.1"/>
    </source>
</evidence>
<reference evidence="1 2" key="1">
    <citation type="journal article" date="2019" name="Int. J. Syst. Evol. Microbiol.">
        <title>The Global Catalogue of Microorganisms (GCM) 10K type strain sequencing project: providing services to taxonomists for standard genome sequencing and annotation.</title>
        <authorList>
            <consortium name="The Broad Institute Genomics Platform"/>
            <consortium name="The Broad Institute Genome Sequencing Center for Infectious Disease"/>
            <person name="Wu L."/>
            <person name="Ma J."/>
        </authorList>
    </citation>
    <scope>NUCLEOTIDE SEQUENCE [LARGE SCALE GENOMIC DNA]</scope>
    <source>
        <strain evidence="1 2">JCM 15933</strain>
    </source>
</reference>
<name>A0ABN1ZI52_9ACTN</name>
<accession>A0ABN1ZI52</accession>
<organism evidence="1 2">
    <name type="scientific">Dactylosporangium maewongense</name>
    <dbReference type="NCBI Taxonomy" id="634393"/>
    <lineage>
        <taxon>Bacteria</taxon>
        <taxon>Bacillati</taxon>
        <taxon>Actinomycetota</taxon>
        <taxon>Actinomycetes</taxon>
        <taxon>Micromonosporales</taxon>
        <taxon>Micromonosporaceae</taxon>
        <taxon>Dactylosporangium</taxon>
    </lineage>
</organism>
<dbReference type="Proteomes" id="UP001501470">
    <property type="component" value="Unassembled WGS sequence"/>
</dbReference>
<sequence>MRDLSTEFGRAGLEFITVADPGHPYIPPAVAAAATNASEFPGRRWFEIPDDAPDLVERGNAAWHEMCCGHGLFTPEDRRFLVAVDLSEDSAYGTRWWAEVALTDDWDVVGEGSAGILGLGRGRPVFVMLSRDGDVAVRGDLWQRSIGGVLVPDVQRMQRSRQATGWILDDPRSSPADLRAVRRWLDHLAGLPDR</sequence>
<dbReference type="EMBL" id="BAAAQD010000001">
    <property type="protein sequence ID" value="GAA1499626.1"/>
    <property type="molecule type" value="Genomic_DNA"/>
</dbReference>
<protein>
    <submittedName>
        <fullName evidence="1">Uncharacterized protein</fullName>
    </submittedName>
</protein>
<gene>
    <name evidence="1" type="ORF">GCM10009827_002420</name>
</gene>
<proteinExistence type="predicted"/>
<evidence type="ECO:0000313" key="2">
    <source>
        <dbReference type="Proteomes" id="UP001501470"/>
    </source>
</evidence>
<keyword evidence="2" id="KW-1185">Reference proteome</keyword>
<comment type="caution">
    <text evidence="1">The sequence shown here is derived from an EMBL/GenBank/DDBJ whole genome shotgun (WGS) entry which is preliminary data.</text>
</comment>